<feature type="region of interest" description="Disordered" evidence="1">
    <location>
        <begin position="17"/>
        <end position="52"/>
    </location>
</feature>
<evidence type="ECO:0000256" key="1">
    <source>
        <dbReference type="SAM" id="MobiDB-lite"/>
    </source>
</evidence>
<protein>
    <submittedName>
        <fullName evidence="2">Uncharacterized protein</fullName>
    </submittedName>
</protein>
<name>A0A172TX24_9BACT</name>
<reference evidence="2 3" key="2">
    <citation type="journal article" date="2016" name="Int. J. Syst. Evol. Microbiol.">
        <title>Flavisolibacter tropicus sp. nov., isolated from tropical soil.</title>
        <authorList>
            <person name="Lee J.J."/>
            <person name="Kang M.S."/>
            <person name="Kim G.S."/>
            <person name="Lee C.S."/>
            <person name="Lim S."/>
            <person name="Lee J."/>
            <person name="Roh S.H."/>
            <person name="Kang H."/>
            <person name="Ha J.M."/>
            <person name="Bae S."/>
            <person name="Jung H.Y."/>
            <person name="Kim M.K."/>
        </authorList>
    </citation>
    <scope>NUCLEOTIDE SEQUENCE [LARGE SCALE GENOMIC DNA]</scope>
    <source>
        <strain evidence="2 3">LCS9</strain>
    </source>
</reference>
<sequence length="65" mass="7502">MVSGEKLYAARYTLQAERAVGAERERNHGDRGTGRDTENIEQGTRNDEYRREEMFNAQLSILNVQ</sequence>
<dbReference type="KEGG" id="fla:SY85_14625"/>
<dbReference type="AlphaFoldDB" id="A0A172TX24"/>
<evidence type="ECO:0000313" key="3">
    <source>
        <dbReference type="Proteomes" id="UP000077177"/>
    </source>
</evidence>
<gene>
    <name evidence="2" type="ORF">SY85_14625</name>
</gene>
<dbReference type="EMBL" id="CP011390">
    <property type="protein sequence ID" value="ANE51556.1"/>
    <property type="molecule type" value="Genomic_DNA"/>
</dbReference>
<organism evidence="2 3">
    <name type="scientific">Flavisolibacter tropicus</name>
    <dbReference type="NCBI Taxonomy" id="1492898"/>
    <lineage>
        <taxon>Bacteria</taxon>
        <taxon>Pseudomonadati</taxon>
        <taxon>Bacteroidota</taxon>
        <taxon>Chitinophagia</taxon>
        <taxon>Chitinophagales</taxon>
        <taxon>Chitinophagaceae</taxon>
        <taxon>Flavisolibacter</taxon>
    </lineage>
</organism>
<feature type="compositionally biased region" description="Basic and acidic residues" evidence="1">
    <location>
        <begin position="20"/>
        <end position="52"/>
    </location>
</feature>
<evidence type="ECO:0000313" key="2">
    <source>
        <dbReference type="EMBL" id="ANE51556.1"/>
    </source>
</evidence>
<proteinExistence type="predicted"/>
<reference evidence="3" key="1">
    <citation type="submission" date="2015-01" db="EMBL/GenBank/DDBJ databases">
        <title>Flavisolibacter sp./LCS9/ whole genome sequencing.</title>
        <authorList>
            <person name="Kim M.K."/>
            <person name="Srinivasan S."/>
            <person name="Lee J.-J."/>
        </authorList>
    </citation>
    <scope>NUCLEOTIDE SEQUENCE [LARGE SCALE GENOMIC DNA]</scope>
    <source>
        <strain evidence="3">LCS9</strain>
    </source>
</reference>
<keyword evidence="3" id="KW-1185">Reference proteome</keyword>
<dbReference type="Proteomes" id="UP000077177">
    <property type="component" value="Chromosome"/>
</dbReference>
<accession>A0A172TX24</accession>